<proteinExistence type="inferred from homology"/>
<dbReference type="FunFam" id="3.30.420.40:FF:000188">
    <property type="entry name" value="Actin like 6B"/>
    <property type="match status" value="1"/>
</dbReference>
<keyword evidence="4" id="KW-0067">ATP-binding</keyword>
<dbReference type="SUPFAM" id="SSF53067">
    <property type="entry name" value="Actin-like ATPase domain"/>
    <property type="match status" value="2"/>
</dbReference>
<dbReference type="PROSITE" id="PS00432">
    <property type="entry name" value="ACTINS_2"/>
    <property type="match status" value="1"/>
</dbReference>
<keyword evidence="2" id="KW-0963">Cytoplasm</keyword>
<reference evidence="10" key="1">
    <citation type="journal article" date="2018" name="PLoS ONE">
        <title>Chinook salmon (Oncorhynchus tshawytscha) genome and transcriptome.</title>
        <authorList>
            <person name="Christensen K.A."/>
            <person name="Leong J.S."/>
            <person name="Sakhrani D."/>
            <person name="Biagi C.A."/>
            <person name="Minkley D.R."/>
            <person name="Withler R.E."/>
            <person name="Rondeau E.B."/>
            <person name="Koop B.F."/>
            <person name="Devlin R.H."/>
        </authorList>
    </citation>
    <scope>NUCLEOTIDE SEQUENCE [LARGE SCALE GENOMIC DNA]</scope>
</reference>
<evidence type="ECO:0000256" key="8">
    <source>
        <dbReference type="ARBA" id="ARBA00038582"/>
    </source>
</evidence>
<evidence type="ECO:0000256" key="2">
    <source>
        <dbReference type="ARBA" id="ARBA00022490"/>
    </source>
</evidence>
<comment type="subcellular location">
    <subcellularLocation>
        <location evidence="1">Cytoplasm</location>
        <location evidence="1">Cytoskeleton</location>
    </subcellularLocation>
</comment>
<dbReference type="Gene3D" id="3.30.420.40">
    <property type="match status" value="3"/>
</dbReference>
<evidence type="ECO:0000313" key="9">
    <source>
        <dbReference type="Ensembl" id="ENSOTSP00005121792.1"/>
    </source>
</evidence>
<name>A0AAZ3PY23_ONCTS</name>
<evidence type="ECO:0000256" key="5">
    <source>
        <dbReference type="ARBA" id="ARBA00023097"/>
    </source>
</evidence>
<dbReference type="Proteomes" id="UP000694402">
    <property type="component" value="Unassembled WGS sequence"/>
</dbReference>
<dbReference type="AlphaFoldDB" id="A0AAZ3PY23"/>
<evidence type="ECO:0000313" key="10">
    <source>
        <dbReference type="Proteomes" id="UP000694402"/>
    </source>
</evidence>
<dbReference type="InterPro" id="IPR043129">
    <property type="entry name" value="ATPase_NBD"/>
</dbReference>
<comment type="subunit">
    <text evidence="8">Polymerization of globular actin (G-actin) leads to a structural filament (F-actin) in the form of a two-stranded helix. Each actin can bind to 4 others.</text>
</comment>
<evidence type="ECO:0000256" key="3">
    <source>
        <dbReference type="ARBA" id="ARBA00022741"/>
    </source>
</evidence>
<dbReference type="GeneTree" id="ENSGT00940000155782"/>
<dbReference type="InterPro" id="IPR004000">
    <property type="entry name" value="Actin"/>
</dbReference>
<evidence type="ECO:0000256" key="4">
    <source>
        <dbReference type="ARBA" id="ARBA00022840"/>
    </source>
</evidence>
<dbReference type="GO" id="GO:0005524">
    <property type="term" value="F:ATP binding"/>
    <property type="evidence" value="ECO:0007669"/>
    <property type="project" value="UniProtKB-KW"/>
</dbReference>
<dbReference type="SMART" id="SM00268">
    <property type="entry name" value="ACTIN"/>
    <property type="match status" value="1"/>
</dbReference>
<dbReference type="InterPro" id="IPR004001">
    <property type="entry name" value="Actin_CS"/>
</dbReference>
<protein>
    <submittedName>
        <fullName evidence="9">Uncharacterized protein</fullName>
    </submittedName>
</protein>
<evidence type="ECO:0000256" key="1">
    <source>
        <dbReference type="ARBA" id="ARBA00004245"/>
    </source>
</evidence>
<dbReference type="Pfam" id="PF00022">
    <property type="entry name" value="Actin"/>
    <property type="match status" value="2"/>
</dbReference>
<dbReference type="Ensembl" id="ENSOTST00005178822.1">
    <property type="protein sequence ID" value="ENSOTSP00005121792.1"/>
    <property type="gene ID" value="ENSOTSG00005045307.2"/>
</dbReference>
<keyword evidence="6" id="KW-0206">Cytoskeleton</keyword>
<dbReference type="Gene3D" id="3.90.640.10">
    <property type="entry name" value="Actin, Chain A, domain 4"/>
    <property type="match status" value="1"/>
</dbReference>
<sequence>MWSETPSVPIINELIYVADVARTYMFFLFQGSGVVKAGFAGDQIPKYCFPNYVGRPKHVRVMAGALEGDLFIGPKAEEHRGLLSVRYPMEHGIVKDWNDMERIWQYVYSKEQLQTFSEEVFFSGFCDTYSGYFSFDHESWCSLSGYATGRTTGVVLDAGDGVTHAVPIYEGFAIPHSIMRVDIAGRDVSRYLRLLLRKEGYDFHTSAEFEVVRTIKERACYLSLNPQKDETLETEKVQYTLPDGSTLDIGPARFRAPELLFRPDLIGDESEGIHEVLAFAIQKSDMDLRRTLFSNIVLSGGSTLLKGFGDRLLSEVKKLAPKDVKIKISAPQERLYSTWIGGSILASLDTFKKMWVSKKEYEEDRARAIHRKTF</sequence>
<reference evidence="9" key="2">
    <citation type="submission" date="2025-08" db="UniProtKB">
        <authorList>
            <consortium name="Ensembl"/>
        </authorList>
    </citation>
    <scope>IDENTIFICATION</scope>
</reference>
<accession>A0AAZ3PY23</accession>
<keyword evidence="3" id="KW-0547">Nucleotide-binding</keyword>
<dbReference type="GO" id="GO:0005815">
    <property type="term" value="C:microtubule organizing center"/>
    <property type="evidence" value="ECO:0007669"/>
    <property type="project" value="UniProtKB-ARBA"/>
</dbReference>
<dbReference type="PANTHER" id="PTHR11937">
    <property type="entry name" value="ACTIN"/>
    <property type="match status" value="1"/>
</dbReference>
<gene>
    <name evidence="9" type="primary">LOC112262946</name>
</gene>
<organism evidence="9 10">
    <name type="scientific">Oncorhynchus tshawytscha</name>
    <name type="common">Chinook salmon</name>
    <name type="synonym">Salmo tshawytscha</name>
    <dbReference type="NCBI Taxonomy" id="74940"/>
    <lineage>
        <taxon>Eukaryota</taxon>
        <taxon>Metazoa</taxon>
        <taxon>Chordata</taxon>
        <taxon>Craniata</taxon>
        <taxon>Vertebrata</taxon>
        <taxon>Euteleostomi</taxon>
        <taxon>Actinopterygii</taxon>
        <taxon>Neopterygii</taxon>
        <taxon>Teleostei</taxon>
        <taxon>Protacanthopterygii</taxon>
        <taxon>Salmoniformes</taxon>
        <taxon>Salmonidae</taxon>
        <taxon>Salmoninae</taxon>
        <taxon>Oncorhynchus</taxon>
    </lineage>
</organism>
<dbReference type="PRINTS" id="PR00190">
    <property type="entry name" value="ACTIN"/>
</dbReference>
<reference evidence="9" key="3">
    <citation type="submission" date="2025-09" db="UniProtKB">
        <authorList>
            <consortium name="Ensembl"/>
        </authorList>
    </citation>
    <scope>IDENTIFICATION</scope>
</reference>
<dbReference type="FunFam" id="3.90.640.10:FF:000008">
    <property type="entry name" value="alpha-centractin isoform X1"/>
    <property type="match status" value="1"/>
</dbReference>
<dbReference type="FunFam" id="3.30.420.40:FF:000502">
    <property type="entry name" value="Actin-Related Proteins"/>
    <property type="match status" value="1"/>
</dbReference>
<evidence type="ECO:0000256" key="7">
    <source>
        <dbReference type="ARBA" id="ARBA00038483"/>
    </source>
</evidence>
<evidence type="ECO:0000256" key="6">
    <source>
        <dbReference type="ARBA" id="ARBA00023212"/>
    </source>
</evidence>
<comment type="similarity">
    <text evidence="7">Belongs to the actin family. ARP1 subfamily.</text>
</comment>
<dbReference type="CDD" id="cd10216">
    <property type="entry name" value="ASKHA_NBD_Arp1"/>
    <property type="match status" value="1"/>
</dbReference>
<keyword evidence="5" id="KW-0558">Oxidation</keyword>
<keyword evidence="10" id="KW-1185">Reference proteome</keyword>